<protein>
    <recommendedName>
        <fullName evidence="2">N-acetyltransferase domain-containing protein</fullName>
    </recommendedName>
</protein>
<dbReference type="PANTHER" id="PTHR42791">
    <property type="entry name" value="GNAT FAMILY ACETYLTRANSFERASE"/>
    <property type="match status" value="1"/>
</dbReference>
<keyword evidence="4" id="KW-1185">Reference proteome</keyword>
<sequence length="234" mass="26430">MKLSDPIPPTRSDAPLLAKVLQTSIVDKDRDKVAPKSEEESASQLTFLTTMFERDLTHPHRRYWIIRDLDTGDVASFISWTPPVTEEEEERVRDERARTLPPVHRRQSSGGGDYMDELMPKIAEMRKEILGAPRRLNWYCGNLATDPKYQRLGAASKLIRCPFEEADREGIACYLDTDLNGPAIKMYERNGFVRVGEGVSVSLENYGGQGIHTHVGLIREPTPVSTSSRMENTV</sequence>
<dbReference type="EMBL" id="KV907504">
    <property type="protein sequence ID" value="OOF93311.1"/>
    <property type="molecule type" value="Genomic_DNA"/>
</dbReference>
<gene>
    <name evidence="3" type="ORF">ASPCADRAFT_209274</name>
</gene>
<feature type="region of interest" description="Disordered" evidence="1">
    <location>
        <begin position="86"/>
        <end position="115"/>
    </location>
</feature>
<dbReference type="AlphaFoldDB" id="A0A1R3RFP5"/>
<dbReference type="CDD" id="cd04301">
    <property type="entry name" value="NAT_SF"/>
    <property type="match status" value="1"/>
</dbReference>
<dbReference type="OrthoDB" id="410198at2759"/>
<dbReference type="Pfam" id="PF13508">
    <property type="entry name" value="Acetyltransf_7"/>
    <property type="match status" value="1"/>
</dbReference>
<dbReference type="PANTHER" id="PTHR42791:SF2">
    <property type="entry name" value="N-ACETYLTRANSFERASE DOMAIN-CONTAINING PROTEIN"/>
    <property type="match status" value="1"/>
</dbReference>
<dbReference type="InterPro" id="IPR016181">
    <property type="entry name" value="Acyl_CoA_acyltransferase"/>
</dbReference>
<dbReference type="Gene3D" id="3.40.630.30">
    <property type="match status" value="1"/>
</dbReference>
<reference evidence="4" key="1">
    <citation type="journal article" date="2017" name="Genome Biol.">
        <title>Comparative genomics reveals high biological diversity and specific adaptations in the industrially and medically important fungal genus Aspergillus.</title>
        <authorList>
            <person name="de Vries R.P."/>
            <person name="Riley R."/>
            <person name="Wiebenga A."/>
            <person name="Aguilar-Osorio G."/>
            <person name="Amillis S."/>
            <person name="Uchima C.A."/>
            <person name="Anderluh G."/>
            <person name="Asadollahi M."/>
            <person name="Askin M."/>
            <person name="Barry K."/>
            <person name="Battaglia E."/>
            <person name="Bayram O."/>
            <person name="Benocci T."/>
            <person name="Braus-Stromeyer S.A."/>
            <person name="Caldana C."/>
            <person name="Canovas D."/>
            <person name="Cerqueira G.C."/>
            <person name="Chen F."/>
            <person name="Chen W."/>
            <person name="Choi C."/>
            <person name="Clum A."/>
            <person name="Dos Santos R.A."/>
            <person name="Damasio A.R."/>
            <person name="Diallinas G."/>
            <person name="Emri T."/>
            <person name="Fekete E."/>
            <person name="Flipphi M."/>
            <person name="Freyberg S."/>
            <person name="Gallo A."/>
            <person name="Gournas C."/>
            <person name="Habgood R."/>
            <person name="Hainaut M."/>
            <person name="Harispe M.L."/>
            <person name="Henrissat B."/>
            <person name="Hilden K.S."/>
            <person name="Hope R."/>
            <person name="Hossain A."/>
            <person name="Karabika E."/>
            <person name="Karaffa L."/>
            <person name="Karanyi Z."/>
            <person name="Krasevec N."/>
            <person name="Kuo A."/>
            <person name="Kusch H."/>
            <person name="LaButti K."/>
            <person name="Lagendijk E.L."/>
            <person name="Lapidus A."/>
            <person name="Levasseur A."/>
            <person name="Lindquist E."/>
            <person name="Lipzen A."/>
            <person name="Logrieco A.F."/>
            <person name="MacCabe A."/>
            <person name="Maekelae M.R."/>
            <person name="Malavazi I."/>
            <person name="Melin P."/>
            <person name="Meyer V."/>
            <person name="Mielnichuk N."/>
            <person name="Miskei M."/>
            <person name="Molnar A.P."/>
            <person name="Mule G."/>
            <person name="Ngan C.Y."/>
            <person name="Orejas M."/>
            <person name="Orosz E."/>
            <person name="Ouedraogo J.P."/>
            <person name="Overkamp K.M."/>
            <person name="Park H.-S."/>
            <person name="Perrone G."/>
            <person name="Piumi F."/>
            <person name="Punt P.J."/>
            <person name="Ram A.F."/>
            <person name="Ramon A."/>
            <person name="Rauscher S."/>
            <person name="Record E."/>
            <person name="Riano-Pachon D.M."/>
            <person name="Robert V."/>
            <person name="Roehrig J."/>
            <person name="Ruller R."/>
            <person name="Salamov A."/>
            <person name="Salih N.S."/>
            <person name="Samson R.A."/>
            <person name="Sandor E."/>
            <person name="Sanguinetti M."/>
            <person name="Schuetze T."/>
            <person name="Sepcic K."/>
            <person name="Shelest E."/>
            <person name="Sherlock G."/>
            <person name="Sophianopoulou V."/>
            <person name="Squina F.M."/>
            <person name="Sun H."/>
            <person name="Susca A."/>
            <person name="Todd R.B."/>
            <person name="Tsang A."/>
            <person name="Unkles S.E."/>
            <person name="van de Wiele N."/>
            <person name="van Rossen-Uffink D."/>
            <person name="Oliveira J.V."/>
            <person name="Vesth T.C."/>
            <person name="Visser J."/>
            <person name="Yu J.-H."/>
            <person name="Zhou M."/>
            <person name="Andersen M.R."/>
            <person name="Archer D.B."/>
            <person name="Baker S.E."/>
            <person name="Benoit I."/>
            <person name="Brakhage A.A."/>
            <person name="Braus G.H."/>
            <person name="Fischer R."/>
            <person name="Frisvad J.C."/>
            <person name="Goldman G.H."/>
            <person name="Houbraken J."/>
            <person name="Oakley B."/>
            <person name="Pocsi I."/>
            <person name="Scazzocchio C."/>
            <person name="Seiboth B."/>
            <person name="vanKuyk P.A."/>
            <person name="Wortman J."/>
            <person name="Dyer P.S."/>
            <person name="Grigoriev I.V."/>
        </authorList>
    </citation>
    <scope>NUCLEOTIDE SEQUENCE [LARGE SCALE GENOMIC DNA]</scope>
    <source>
        <strain evidence="4">ITEM 5010</strain>
    </source>
</reference>
<evidence type="ECO:0000313" key="4">
    <source>
        <dbReference type="Proteomes" id="UP000188318"/>
    </source>
</evidence>
<accession>A0A1R3RFP5</accession>
<dbReference type="GO" id="GO:0016747">
    <property type="term" value="F:acyltransferase activity, transferring groups other than amino-acyl groups"/>
    <property type="evidence" value="ECO:0007669"/>
    <property type="project" value="InterPro"/>
</dbReference>
<dbReference type="STRING" id="602072.A0A1R3RFP5"/>
<name>A0A1R3RFP5_ASPC5</name>
<organism evidence="3 4">
    <name type="scientific">Aspergillus carbonarius (strain ITEM 5010)</name>
    <dbReference type="NCBI Taxonomy" id="602072"/>
    <lineage>
        <taxon>Eukaryota</taxon>
        <taxon>Fungi</taxon>
        <taxon>Dikarya</taxon>
        <taxon>Ascomycota</taxon>
        <taxon>Pezizomycotina</taxon>
        <taxon>Eurotiomycetes</taxon>
        <taxon>Eurotiomycetidae</taxon>
        <taxon>Eurotiales</taxon>
        <taxon>Aspergillaceae</taxon>
        <taxon>Aspergillus</taxon>
        <taxon>Aspergillus subgen. Circumdati</taxon>
    </lineage>
</organism>
<dbReference type="InterPro" id="IPR052523">
    <property type="entry name" value="Trichothecene_AcTrans"/>
</dbReference>
<dbReference type="VEuPathDB" id="FungiDB:ASPCADRAFT_209274"/>
<evidence type="ECO:0000313" key="3">
    <source>
        <dbReference type="EMBL" id="OOF93311.1"/>
    </source>
</evidence>
<evidence type="ECO:0000256" key="1">
    <source>
        <dbReference type="SAM" id="MobiDB-lite"/>
    </source>
</evidence>
<dbReference type="SUPFAM" id="SSF55729">
    <property type="entry name" value="Acyl-CoA N-acyltransferases (Nat)"/>
    <property type="match status" value="1"/>
</dbReference>
<dbReference type="InterPro" id="IPR000182">
    <property type="entry name" value="GNAT_dom"/>
</dbReference>
<proteinExistence type="predicted"/>
<dbReference type="Proteomes" id="UP000188318">
    <property type="component" value="Unassembled WGS sequence"/>
</dbReference>
<feature type="domain" description="N-acetyltransferase" evidence="2">
    <location>
        <begin position="137"/>
        <end position="193"/>
    </location>
</feature>
<evidence type="ECO:0000259" key="2">
    <source>
        <dbReference type="Pfam" id="PF13508"/>
    </source>
</evidence>